<dbReference type="Proteomes" id="UP000564644">
    <property type="component" value="Unassembled WGS sequence"/>
</dbReference>
<feature type="transmembrane region" description="Helical" evidence="2">
    <location>
        <begin position="20"/>
        <end position="44"/>
    </location>
</feature>
<feature type="transmembrane region" description="Helical" evidence="2">
    <location>
        <begin position="143"/>
        <end position="162"/>
    </location>
</feature>
<keyword evidence="4" id="KW-1185">Reference proteome</keyword>
<dbReference type="GO" id="GO:0022857">
    <property type="term" value="F:transmembrane transporter activity"/>
    <property type="evidence" value="ECO:0007669"/>
    <property type="project" value="InterPro"/>
</dbReference>
<dbReference type="RefSeq" id="WP_185130807.1">
    <property type="nucleotide sequence ID" value="NZ_JACJVO010000024.1"/>
</dbReference>
<evidence type="ECO:0000256" key="2">
    <source>
        <dbReference type="SAM" id="Phobius"/>
    </source>
</evidence>
<dbReference type="InterPro" id="IPR052528">
    <property type="entry name" value="Sugar_transport-like"/>
</dbReference>
<dbReference type="AlphaFoldDB" id="A0A7X0SQD3"/>
<feature type="transmembrane region" description="Helical" evidence="2">
    <location>
        <begin position="256"/>
        <end position="274"/>
    </location>
</feature>
<dbReference type="Pfam" id="PF07690">
    <property type="entry name" value="MFS_1"/>
    <property type="match status" value="1"/>
</dbReference>
<dbReference type="CDD" id="cd06174">
    <property type="entry name" value="MFS"/>
    <property type="match status" value="1"/>
</dbReference>
<feature type="transmembrane region" description="Helical" evidence="2">
    <location>
        <begin position="108"/>
        <end position="131"/>
    </location>
</feature>
<feature type="transmembrane region" description="Helical" evidence="2">
    <location>
        <begin position="311"/>
        <end position="335"/>
    </location>
</feature>
<protein>
    <submittedName>
        <fullName evidence="3">MFS transporter</fullName>
    </submittedName>
</protein>
<feature type="transmembrane region" description="Helical" evidence="2">
    <location>
        <begin position="174"/>
        <end position="196"/>
    </location>
</feature>
<feature type="transmembrane region" description="Helical" evidence="2">
    <location>
        <begin position="286"/>
        <end position="305"/>
    </location>
</feature>
<accession>A0A7X0SQD3</accession>
<dbReference type="Gene3D" id="1.20.1250.20">
    <property type="entry name" value="MFS general substrate transporter like domains"/>
    <property type="match status" value="1"/>
</dbReference>
<keyword evidence="2" id="KW-0812">Transmembrane</keyword>
<feature type="transmembrane region" description="Helical" evidence="2">
    <location>
        <begin position="50"/>
        <end position="70"/>
    </location>
</feature>
<dbReference type="GO" id="GO:0005886">
    <property type="term" value="C:plasma membrane"/>
    <property type="evidence" value="ECO:0007669"/>
    <property type="project" value="UniProtKB-SubCell"/>
</dbReference>
<comment type="caution">
    <text evidence="3">The sequence shown here is derived from an EMBL/GenBank/DDBJ whole genome shotgun (WGS) entry which is preliminary data.</text>
</comment>
<dbReference type="SUPFAM" id="SSF103473">
    <property type="entry name" value="MFS general substrate transporter"/>
    <property type="match status" value="1"/>
</dbReference>
<evidence type="ECO:0000313" key="4">
    <source>
        <dbReference type="Proteomes" id="UP000564644"/>
    </source>
</evidence>
<dbReference type="EMBL" id="JACJVO010000024">
    <property type="protein sequence ID" value="MBB6733154.1"/>
    <property type="molecule type" value="Genomic_DNA"/>
</dbReference>
<evidence type="ECO:0000256" key="1">
    <source>
        <dbReference type="ARBA" id="ARBA00004651"/>
    </source>
</evidence>
<dbReference type="InterPro" id="IPR011701">
    <property type="entry name" value="MFS"/>
</dbReference>
<proteinExistence type="predicted"/>
<feature type="transmembrane region" description="Helical" evidence="2">
    <location>
        <begin position="380"/>
        <end position="399"/>
    </location>
</feature>
<comment type="subcellular location">
    <subcellularLocation>
        <location evidence="1">Cell membrane</location>
        <topology evidence="1">Multi-pass membrane protein</topology>
    </subcellularLocation>
</comment>
<keyword evidence="2" id="KW-1133">Transmembrane helix</keyword>
<reference evidence="3 4" key="1">
    <citation type="submission" date="2020-08" db="EMBL/GenBank/DDBJ databases">
        <title>Cohnella phylogeny.</title>
        <authorList>
            <person name="Dunlap C."/>
        </authorList>
    </citation>
    <scope>NUCLEOTIDE SEQUENCE [LARGE SCALE GENOMIC DNA]</scope>
    <source>
        <strain evidence="3 4">CBP 2801</strain>
    </source>
</reference>
<name>A0A7X0SQD3_9BACL</name>
<keyword evidence="2" id="KW-0472">Membrane</keyword>
<feature type="transmembrane region" description="Helical" evidence="2">
    <location>
        <begin position="82"/>
        <end position="102"/>
    </location>
</feature>
<sequence length="409" mass="44826">MTTSHPTASSGGRLDGQNRLLLTVNGLFITASALSGTFLGVYIWKASKNFALLGWFTLLSYLCMALTFWIAGAAVKSGRKRLVLRLGICASAVFYALVLLLGHRCIAYIAPLGVLQGMANGLFWVSFNVLYFEVTDAANRDRFNGLAGVIGALAGMIAPWSSGFLISHMTAERGYRIIFMVSLGIFVVGAIVSFWLRNRPPGESYDWRHPIRIWHTPNSPWHSVLSALAVQGVRESVFGLMIGLLVYIQTGSELKLGNFTLLTSAVSFISYYAVGRWLKPAWRVKGMLVGAVVITAVVLPFFFGIRYGTMLAFGVGIGLFFPLYGIPMTSAVFDLIGQNEDSARLREEYVVVRELALNVGRIFGMAVFLVTIEISRSPTVLNVLLFVVGSAPIFSWLLMRGNLRLSPGR</sequence>
<evidence type="ECO:0000313" key="3">
    <source>
        <dbReference type="EMBL" id="MBB6733154.1"/>
    </source>
</evidence>
<organism evidence="3 4">
    <name type="scientific">Cohnella zeiphila</name>
    <dbReference type="NCBI Taxonomy" id="2761120"/>
    <lineage>
        <taxon>Bacteria</taxon>
        <taxon>Bacillati</taxon>
        <taxon>Bacillota</taxon>
        <taxon>Bacilli</taxon>
        <taxon>Bacillales</taxon>
        <taxon>Paenibacillaceae</taxon>
        <taxon>Cohnella</taxon>
    </lineage>
</organism>
<feature type="transmembrane region" description="Helical" evidence="2">
    <location>
        <begin position="355"/>
        <end position="374"/>
    </location>
</feature>
<gene>
    <name evidence="3" type="ORF">H7C18_19735</name>
</gene>
<dbReference type="PANTHER" id="PTHR23526">
    <property type="entry name" value="INTEGRAL MEMBRANE TRANSPORT PROTEIN-RELATED"/>
    <property type="match status" value="1"/>
</dbReference>
<dbReference type="InterPro" id="IPR036259">
    <property type="entry name" value="MFS_trans_sf"/>
</dbReference>
<dbReference type="PANTHER" id="PTHR23526:SF2">
    <property type="entry name" value="MAJOR FACILITATOR SUPERFAMILY (MFS) PROFILE DOMAIN-CONTAINING PROTEIN"/>
    <property type="match status" value="1"/>
</dbReference>